<dbReference type="InterPro" id="IPR029058">
    <property type="entry name" value="AB_hydrolase_fold"/>
</dbReference>
<evidence type="ECO:0000313" key="6">
    <source>
        <dbReference type="Proteomes" id="UP000237144"/>
    </source>
</evidence>
<dbReference type="OrthoDB" id="408631at2759"/>
<dbReference type="PROSITE" id="PS00122">
    <property type="entry name" value="CARBOXYLESTERASE_B_1"/>
    <property type="match status" value="1"/>
</dbReference>
<accession>A0A2S5B3Z5</accession>
<gene>
    <name evidence="5" type="ORF">BMF94_5778</name>
</gene>
<evidence type="ECO:0000256" key="3">
    <source>
        <dbReference type="SAM" id="MobiDB-lite"/>
    </source>
</evidence>
<dbReference type="EMBL" id="PJQD01000085">
    <property type="protein sequence ID" value="POY71465.1"/>
    <property type="molecule type" value="Genomic_DNA"/>
</dbReference>
<sequence length="769" mass="85912">MVRIASLLRPVATLVQSATGSGQQQPSPSSPSGTPNMSTGSHARFHVLENEDSDEEDVVAAAGWTNKDRRNRPPSASESDGEGHDSLTIPLTAFRDDHADAHDPTDISGALPTPATRSNRRKSMPAKVVGSAFALLDRLPTRRVLAILIVIVGLYKISHYAGIRPSYSIVRTKLEEYSARYNPWHYGSRINWIDVAPVASVNGMRYRAHQEEEEDRYWAWKAIPYAQAPLGAKRFRVAVPIEQPNAGSKDKRAVEERVMDTWDDGCVRPRPREDRTDGPHEEFDGHEDCLKLNVFSPMQRPNSTLLPVMVWIHGGGFVGGSSAEPNYHPGDLLDRAIDLEQPFVFTSINYRLGALGLTASPPEPGAPPTAPHIPTRPASELDLNVAFKDQLLALEWIRDHISLFGGDPEKIVLVGHSAGAMSVGLHQIYSGDRNLFRGAFMLSGAPTSFPVPWPHDAAARTLHPLPGPAQCPSPVQREHGPPQNVDLMECLRSLPIERLYQATRTLTDDSPSNAWFPYYPVLEGEWQPEEGAEDQRRPWLDVRPSERITRGSYAKIPVVMGSVDDEGTRFVRPDIPDGQPEFLEVVKRVFDFTYGAVEELLEPILAFYPSDPKLGSPFFTGPETFGLSSNYKRLSSFIGDILFQAPRRHFLRETPKDFGEDSWNYLYREPRAGAQARFGIQHGADLPSWFGHPDESDDAMIQLSFEMTGYLINFITKLDPNGPGLPRWPKYGMDRLTQQFMRDNTTIVDDSDRLEAMRFLNINNPIFAR</sequence>
<comment type="caution">
    <text evidence="5">The sequence shown here is derived from an EMBL/GenBank/DDBJ whole genome shotgun (WGS) entry which is preliminary data.</text>
</comment>
<reference evidence="5 6" key="1">
    <citation type="journal article" date="2018" name="Front. Microbiol.">
        <title>Prospects for Fungal Bioremediation of Acidic Radioactive Waste Sites: Characterization and Genome Sequence of Rhodotorula taiwanensis MD1149.</title>
        <authorList>
            <person name="Tkavc R."/>
            <person name="Matrosova V.Y."/>
            <person name="Grichenko O.E."/>
            <person name="Gostincar C."/>
            <person name="Volpe R.P."/>
            <person name="Klimenkova P."/>
            <person name="Gaidamakova E.K."/>
            <person name="Zhou C.E."/>
            <person name="Stewart B.J."/>
            <person name="Lyman M.G."/>
            <person name="Malfatti S.A."/>
            <person name="Rubinfeld B."/>
            <person name="Courtot M."/>
            <person name="Singh J."/>
            <person name="Dalgard C.L."/>
            <person name="Hamilton T."/>
            <person name="Frey K.G."/>
            <person name="Gunde-Cimerman N."/>
            <person name="Dugan L."/>
            <person name="Daly M.J."/>
        </authorList>
    </citation>
    <scope>NUCLEOTIDE SEQUENCE [LARGE SCALE GENOMIC DNA]</scope>
    <source>
        <strain evidence="5 6">MD1149</strain>
    </source>
</reference>
<evidence type="ECO:0000256" key="2">
    <source>
        <dbReference type="ARBA" id="ARBA00022801"/>
    </source>
</evidence>
<evidence type="ECO:0000259" key="4">
    <source>
        <dbReference type="Pfam" id="PF00135"/>
    </source>
</evidence>
<feature type="domain" description="Carboxylesterase type B" evidence="4">
    <location>
        <begin position="199"/>
        <end position="746"/>
    </location>
</feature>
<evidence type="ECO:0000256" key="1">
    <source>
        <dbReference type="ARBA" id="ARBA00005964"/>
    </source>
</evidence>
<feature type="compositionally biased region" description="Basic and acidic residues" evidence="3">
    <location>
        <begin position="94"/>
        <end position="105"/>
    </location>
</feature>
<dbReference type="SUPFAM" id="SSF53474">
    <property type="entry name" value="alpha/beta-Hydrolases"/>
    <property type="match status" value="1"/>
</dbReference>
<dbReference type="Proteomes" id="UP000237144">
    <property type="component" value="Unassembled WGS sequence"/>
</dbReference>
<dbReference type="InterPro" id="IPR050309">
    <property type="entry name" value="Type-B_Carboxylest/Lipase"/>
</dbReference>
<dbReference type="AlphaFoldDB" id="A0A2S5B3Z5"/>
<feature type="region of interest" description="Disordered" evidence="3">
    <location>
        <begin position="15"/>
        <end position="123"/>
    </location>
</feature>
<organism evidence="5 6">
    <name type="scientific">Rhodotorula taiwanensis</name>
    <dbReference type="NCBI Taxonomy" id="741276"/>
    <lineage>
        <taxon>Eukaryota</taxon>
        <taxon>Fungi</taxon>
        <taxon>Dikarya</taxon>
        <taxon>Basidiomycota</taxon>
        <taxon>Pucciniomycotina</taxon>
        <taxon>Microbotryomycetes</taxon>
        <taxon>Sporidiobolales</taxon>
        <taxon>Sporidiobolaceae</taxon>
        <taxon>Rhodotorula</taxon>
    </lineage>
</organism>
<proteinExistence type="inferred from homology"/>
<evidence type="ECO:0000313" key="5">
    <source>
        <dbReference type="EMBL" id="POY71465.1"/>
    </source>
</evidence>
<comment type="similarity">
    <text evidence="1">Belongs to the type-B carboxylesterase/lipase family.</text>
</comment>
<dbReference type="Gene3D" id="3.40.50.1820">
    <property type="entry name" value="alpha/beta hydrolase"/>
    <property type="match status" value="1"/>
</dbReference>
<keyword evidence="2" id="KW-0378">Hydrolase</keyword>
<dbReference type="InterPro" id="IPR002018">
    <property type="entry name" value="CarbesteraseB"/>
</dbReference>
<protein>
    <recommendedName>
        <fullName evidence="4">Carboxylesterase type B domain-containing protein</fullName>
    </recommendedName>
</protein>
<feature type="compositionally biased region" description="Low complexity" evidence="3">
    <location>
        <begin position="16"/>
        <end position="41"/>
    </location>
</feature>
<keyword evidence="6" id="KW-1185">Reference proteome</keyword>
<dbReference type="PANTHER" id="PTHR11559">
    <property type="entry name" value="CARBOXYLESTERASE"/>
    <property type="match status" value="1"/>
</dbReference>
<name>A0A2S5B3Z5_9BASI</name>
<dbReference type="GO" id="GO:0016787">
    <property type="term" value="F:hydrolase activity"/>
    <property type="evidence" value="ECO:0007669"/>
    <property type="project" value="UniProtKB-KW"/>
</dbReference>
<dbReference type="Pfam" id="PF00135">
    <property type="entry name" value="COesterase"/>
    <property type="match status" value="1"/>
</dbReference>
<dbReference type="InterPro" id="IPR019826">
    <property type="entry name" value="Carboxylesterase_B_AS"/>
</dbReference>
<dbReference type="STRING" id="741276.A0A2S5B3Z5"/>